<keyword evidence="1" id="KW-1133">Transmembrane helix</keyword>
<protein>
    <submittedName>
        <fullName evidence="2">Uncharacterized protein</fullName>
    </submittedName>
</protein>
<feature type="transmembrane region" description="Helical" evidence="1">
    <location>
        <begin position="20"/>
        <end position="41"/>
    </location>
</feature>
<feature type="transmembrane region" description="Helical" evidence="1">
    <location>
        <begin position="87"/>
        <end position="111"/>
    </location>
</feature>
<feature type="transmembrane region" description="Helical" evidence="1">
    <location>
        <begin position="157"/>
        <end position="175"/>
    </location>
</feature>
<feature type="transmembrane region" description="Helical" evidence="1">
    <location>
        <begin position="361"/>
        <end position="383"/>
    </location>
</feature>
<feature type="transmembrane region" description="Helical" evidence="1">
    <location>
        <begin position="187"/>
        <end position="210"/>
    </location>
</feature>
<feature type="transmembrane region" description="Helical" evidence="1">
    <location>
        <begin position="430"/>
        <end position="450"/>
    </location>
</feature>
<reference evidence="2 3" key="1">
    <citation type="submission" date="2019-03" db="EMBL/GenBank/DDBJ databases">
        <title>Deep-cultivation of Planctomycetes and their phenomic and genomic characterization uncovers novel biology.</title>
        <authorList>
            <person name="Wiegand S."/>
            <person name="Jogler M."/>
            <person name="Boedeker C."/>
            <person name="Pinto D."/>
            <person name="Vollmers J."/>
            <person name="Rivas-Marin E."/>
            <person name="Kohn T."/>
            <person name="Peeters S.H."/>
            <person name="Heuer A."/>
            <person name="Rast P."/>
            <person name="Oberbeckmann S."/>
            <person name="Bunk B."/>
            <person name="Jeske O."/>
            <person name="Meyerdierks A."/>
            <person name="Storesund J.E."/>
            <person name="Kallscheuer N."/>
            <person name="Luecker S."/>
            <person name="Lage O.M."/>
            <person name="Pohl T."/>
            <person name="Merkel B.J."/>
            <person name="Hornburger P."/>
            <person name="Mueller R.-W."/>
            <person name="Bruemmer F."/>
            <person name="Labrenz M."/>
            <person name="Spormann A.M."/>
            <person name="Op den Camp H."/>
            <person name="Overmann J."/>
            <person name="Amann R."/>
            <person name="Jetten M.S.M."/>
            <person name="Mascher T."/>
            <person name="Medema M.H."/>
            <person name="Devos D.P."/>
            <person name="Kaster A.-K."/>
            <person name="Ovreas L."/>
            <person name="Rohde M."/>
            <person name="Galperin M.Y."/>
            <person name="Jogler C."/>
        </authorList>
    </citation>
    <scope>NUCLEOTIDE SEQUENCE [LARGE SCALE GENOMIC DNA]</scope>
    <source>
        <strain evidence="2 3">V144</strain>
    </source>
</reference>
<feature type="transmembrane region" description="Helical" evidence="1">
    <location>
        <begin position="53"/>
        <end position="75"/>
    </location>
</feature>
<dbReference type="Proteomes" id="UP000318704">
    <property type="component" value="Chromosome"/>
</dbReference>
<dbReference type="RefSeq" id="WP_144981009.1">
    <property type="nucleotide sequence ID" value="NZ_CP037920.1"/>
</dbReference>
<evidence type="ECO:0000313" key="2">
    <source>
        <dbReference type="EMBL" id="QDT95118.1"/>
    </source>
</evidence>
<keyword evidence="1" id="KW-0812">Transmembrane</keyword>
<accession>A0A517VQ25</accession>
<feature type="transmembrane region" description="Helical" evidence="1">
    <location>
        <begin position="500"/>
        <end position="519"/>
    </location>
</feature>
<proteinExistence type="predicted"/>
<dbReference type="EMBL" id="CP037920">
    <property type="protein sequence ID" value="QDT95118.1"/>
    <property type="molecule type" value="Genomic_DNA"/>
</dbReference>
<feature type="transmembrane region" description="Helical" evidence="1">
    <location>
        <begin position="462"/>
        <end position="488"/>
    </location>
</feature>
<evidence type="ECO:0000313" key="3">
    <source>
        <dbReference type="Proteomes" id="UP000318704"/>
    </source>
</evidence>
<name>A0A517VQ25_9PLAN</name>
<feature type="transmembrane region" description="Helical" evidence="1">
    <location>
        <begin position="531"/>
        <end position="552"/>
    </location>
</feature>
<feature type="transmembrane region" description="Helical" evidence="1">
    <location>
        <begin position="271"/>
        <end position="292"/>
    </location>
</feature>
<evidence type="ECO:0000256" key="1">
    <source>
        <dbReference type="SAM" id="Phobius"/>
    </source>
</evidence>
<dbReference type="KEGG" id="gaw:V144x_05570"/>
<sequence>MKSALYVTTKDFCKRVRFGALLAVGTLVSGPLLFLIITRLQGLNFDYLKQDMFAYHFAYLGVSWIIFLAVCLHALTGCQKICLGLPVPSKVIATWLMLATVALVIVLQLVTNGAYRVLFFDENWLTDYWPLLGPLLFITTLILVGHYIFWSLHAPSFTRVAFWITLIVVMFWWFISRYYPNGYQAKIVPWSHVTLWEFVTLQLVSVVAWYQGTRAFAKVRSGIAVPSPQWQQMQVWWNALLTGAIPESAPIPLSKRTSLARLHWRDSCHRAVIMGGTLFMISVLAVNLTSRAEFGTSLSRQVEGFVIVTMVFSFIAAIIVALLIGEGVSASGRTEMKRFLAMSPLSDNDFNATLFWNMIKACVLTLLLIQGGLILSYAGVMFLEGPEIFNGDLNLNVFAGLWVKYTIYTVIGFWIIAANMISILWTGRTWFYYTMIGVFFGGFSLFMGLASVSNRFFRTNVIYSYIFAGVLLTLPLLIVGGTIAAYVVAYQKKRIRASTAMIASLLWLVSSILTCYFKHPNLSRIDDIIGIFFIAALLVLIIAPFATIPLALSWNRHR</sequence>
<feature type="transmembrane region" description="Helical" evidence="1">
    <location>
        <begin position="395"/>
        <end position="418"/>
    </location>
</feature>
<gene>
    <name evidence="2" type="ORF">V144x_05570</name>
</gene>
<dbReference type="AlphaFoldDB" id="A0A517VQ25"/>
<feature type="transmembrane region" description="Helical" evidence="1">
    <location>
        <begin position="131"/>
        <end position="150"/>
    </location>
</feature>
<organism evidence="2 3">
    <name type="scientific">Gimesia aquarii</name>
    <dbReference type="NCBI Taxonomy" id="2527964"/>
    <lineage>
        <taxon>Bacteria</taxon>
        <taxon>Pseudomonadati</taxon>
        <taxon>Planctomycetota</taxon>
        <taxon>Planctomycetia</taxon>
        <taxon>Planctomycetales</taxon>
        <taxon>Planctomycetaceae</taxon>
        <taxon>Gimesia</taxon>
    </lineage>
</organism>
<keyword evidence="1" id="KW-0472">Membrane</keyword>
<feature type="transmembrane region" description="Helical" evidence="1">
    <location>
        <begin position="304"/>
        <end position="328"/>
    </location>
</feature>